<feature type="compositionally biased region" description="Basic and acidic residues" evidence="1">
    <location>
        <begin position="67"/>
        <end position="91"/>
    </location>
</feature>
<evidence type="ECO:0000256" key="1">
    <source>
        <dbReference type="SAM" id="MobiDB-lite"/>
    </source>
</evidence>
<sequence>MPNSNHTRPAACLPDKMEDVQLKRHIKSVKFDWAQCGEKREKRKQTTRSGRCEKAQPEPGLSSNSEQEERSYSNKSESDESTEDSKIELVKRPQSTKTDAPPRACVEEHIDVMREGQVNLHERMAQPEKKVKFYK</sequence>
<feature type="non-terminal residue" evidence="2">
    <location>
        <position position="1"/>
    </location>
</feature>
<dbReference type="EMBL" id="CAJMWV010002488">
    <property type="protein sequence ID" value="CAE6463982.1"/>
    <property type="molecule type" value="Genomic_DNA"/>
</dbReference>
<gene>
    <name evidence="2" type="ORF">RDB_LOCUS79284</name>
</gene>
<dbReference type="Proteomes" id="UP000663831">
    <property type="component" value="Unassembled WGS sequence"/>
</dbReference>
<evidence type="ECO:0000313" key="3">
    <source>
        <dbReference type="Proteomes" id="UP000663831"/>
    </source>
</evidence>
<comment type="caution">
    <text evidence="2">The sequence shown here is derived from an EMBL/GenBank/DDBJ whole genome shotgun (WGS) entry which is preliminary data.</text>
</comment>
<evidence type="ECO:0000313" key="2">
    <source>
        <dbReference type="EMBL" id="CAE6463982.1"/>
    </source>
</evidence>
<name>A0A8H3BT96_9AGAM</name>
<protein>
    <submittedName>
        <fullName evidence="2">Uncharacterized protein</fullName>
    </submittedName>
</protein>
<accession>A0A8H3BT96</accession>
<feature type="region of interest" description="Disordered" evidence="1">
    <location>
        <begin position="33"/>
        <end position="105"/>
    </location>
</feature>
<organism evidence="2 3">
    <name type="scientific">Rhizoctonia solani</name>
    <dbReference type="NCBI Taxonomy" id="456999"/>
    <lineage>
        <taxon>Eukaryota</taxon>
        <taxon>Fungi</taxon>
        <taxon>Dikarya</taxon>
        <taxon>Basidiomycota</taxon>
        <taxon>Agaricomycotina</taxon>
        <taxon>Agaricomycetes</taxon>
        <taxon>Cantharellales</taxon>
        <taxon>Ceratobasidiaceae</taxon>
        <taxon>Rhizoctonia</taxon>
    </lineage>
</organism>
<dbReference type="AlphaFoldDB" id="A0A8H3BT96"/>
<proteinExistence type="predicted"/>
<reference evidence="2" key="1">
    <citation type="submission" date="2021-01" db="EMBL/GenBank/DDBJ databases">
        <authorList>
            <person name="Kaushik A."/>
        </authorList>
    </citation>
    <scope>NUCLEOTIDE SEQUENCE</scope>
    <source>
        <strain evidence="2">AG3-1AP</strain>
    </source>
</reference>